<proteinExistence type="predicted"/>
<reference evidence="2 3" key="1">
    <citation type="journal article" date="2016" name="Genome Announc.">
        <title>Complete Genome Sequence of Methylobacterium populi P-1M, Isolated from Pink-Pigmented Household Biofilm.</title>
        <authorList>
            <person name="Morohoshi T."/>
            <person name="Ikeda T."/>
        </authorList>
    </citation>
    <scope>NUCLEOTIDE SEQUENCE [LARGE SCALE GENOMIC DNA]</scope>
    <source>
        <strain evidence="2 3">P-1M</strain>
    </source>
</reference>
<feature type="region of interest" description="Disordered" evidence="1">
    <location>
        <begin position="23"/>
        <end position="64"/>
    </location>
</feature>
<accession>A0A160PCM3</accession>
<sequence>MLAIVSLAKVSLPKLLAKTCHSPADPPGMTILPPAPARRGNDGDRSGLSGYAHSVNERNATARERQVASGSLGWLLRRSNDRNALFCTKTMQAI</sequence>
<name>A0A160PCM3_9HYPH</name>
<gene>
    <name evidence="2" type="ORF">MPPM_2104</name>
</gene>
<protein>
    <submittedName>
        <fullName evidence="2">Uncharacterized protein</fullName>
    </submittedName>
</protein>
<dbReference type="AlphaFoldDB" id="A0A160PCM3"/>
<evidence type="ECO:0000313" key="2">
    <source>
        <dbReference type="EMBL" id="BAU90709.1"/>
    </source>
</evidence>
<dbReference type="Proteomes" id="UP000218288">
    <property type="component" value="Chromosome"/>
</dbReference>
<organism evidence="2 3">
    <name type="scientific">Methylorubrum populi</name>
    <dbReference type="NCBI Taxonomy" id="223967"/>
    <lineage>
        <taxon>Bacteria</taxon>
        <taxon>Pseudomonadati</taxon>
        <taxon>Pseudomonadota</taxon>
        <taxon>Alphaproteobacteria</taxon>
        <taxon>Hyphomicrobiales</taxon>
        <taxon>Methylobacteriaceae</taxon>
        <taxon>Methylorubrum</taxon>
    </lineage>
</organism>
<evidence type="ECO:0000256" key="1">
    <source>
        <dbReference type="SAM" id="MobiDB-lite"/>
    </source>
</evidence>
<dbReference type="EMBL" id="AP014809">
    <property type="protein sequence ID" value="BAU90709.1"/>
    <property type="molecule type" value="Genomic_DNA"/>
</dbReference>
<evidence type="ECO:0000313" key="3">
    <source>
        <dbReference type="Proteomes" id="UP000218288"/>
    </source>
</evidence>